<organism evidence="1 2">
    <name type="scientific">Bagarius yarrelli</name>
    <name type="common">Goonch</name>
    <name type="synonym">Bagrus yarrelli</name>
    <dbReference type="NCBI Taxonomy" id="175774"/>
    <lineage>
        <taxon>Eukaryota</taxon>
        <taxon>Metazoa</taxon>
        <taxon>Chordata</taxon>
        <taxon>Craniata</taxon>
        <taxon>Vertebrata</taxon>
        <taxon>Euteleostomi</taxon>
        <taxon>Actinopterygii</taxon>
        <taxon>Neopterygii</taxon>
        <taxon>Teleostei</taxon>
        <taxon>Ostariophysi</taxon>
        <taxon>Siluriformes</taxon>
        <taxon>Sisoridae</taxon>
        <taxon>Sisorinae</taxon>
        <taxon>Bagarius</taxon>
    </lineage>
</organism>
<dbReference type="Proteomes" id="UP000319801">
    <property type="component" value="Unassembled WGS sequence"/>
</dbReference>
<reference evidence="1 2" key="1">
    <citation type="journal article" date="2019" name="Genome Biol. Evol.">
        <title>Whole-Genome Sequencing of the Giant Devil Catfish, Bagarius yarrelli.</title>
        <authorList>
            <person name="Jiang W."/>
            <person name="Lv Y."/>
            <person name="Cheng L."/>
            <person name="Yang K."/>
            <person name="Chao B."/>
            <person name="Wang X."/>
            <person name="Li Y."/>
            <person name="Pan X."/>
            <person name="You X."/>
            <person name="Zhang Y."/>
            <person name="Yang J."/>
            <person name="Li J."/>
            <person name="Zhang X."/>
            <person name="Liu S."/>
            <person name="Sun C."/>
            <person name="Yang J."/>
            <person name="Shi Q."/>
        </authorList>
    </citation>
    <scope>NUCLEOTIDE SEQUENCE [LARGE SCALE GENOMIC DNA]</scope>
    <source>
        <strain evidence="1">JWS20170419001</strain>
        <tissue evidence="1">Muscle</tissue>
    </source>
</reference>
<accession>A0A556TRQ1</accession>
<protein>
    <submittedName>
        <fullName evidence="1">Uncharacterized protein</fullName>
    </submittedName>
</protein>
<evidence type="ECO:0000313" key="2">
    <source>
        <dbReference type="Proteomes" id="UP000319801"/>
    </source>
</evidence>
<dbReference type="EMBL" id="VCAZ01000014">
    <property type="protein sequence ID" value="TSK49636.1"/>
    <property type="molecule type" value="Genomic_DNA"/>
</dbReference>
<sequence length="182" mass="20727">MADVPGCVFAVVFLARPSKPRMKDEPEGLPTRSSGQLLDGFRSTHQQIPSAVPQSVCLSHAMISDIGVEIRLKQSRFMDIRMQIHDKRIRDRIYFRLSINKCQRIFSKSSVRVSPKPRSGLRKDPVTAEEEKTGNWSCVGIDEDEEEDEDEVTQTCLRFSRYICCAFFSISVLITASIVRDR</sequence>
<proteinExistence type="predicted"/>
<keyword evidence="2" id="KW-1185">Reference proteome</keyword>
<comment type="caution">
    <text evidence="1">The sequence shown here is derived from an EMBL/GenBank/DDBJ whole genome shotgun (WGS) entry which is preliminary data.</text>
</comment>
<name>A0A556TRQ1_BAGYA</name>
<evidence type="ECO:0000313" key="1">
    <source>
        <dbReference type="EMBL" id="TSK49636.1"/>
    </source>
</evidence>
<dbReference type="AlphaFoldDB" id="A0A556TRQ1"/>
<gene>
    <name evidence="1" type="ORF">Baya_4838</name>
</gene>